<dbReference type="GO" id="GO:0050515">
    <property type="term" value="F:4-(cytidine 5'-diphospho)-2-C-methyl-D-erythritol kinase activity"/>
    <property type="evidence" value="ECO:0007669"/>
    <property type="project" value="UniProtKB-UniRule"/>
</dbReference>
<dbReference type="Pfam" id="PF00288">
    <property type="entry name" value="GHMP_kinases_N"/>
    <property type="match status" value="1"/>
</dbReference>
<evidence type="ECO:0000256" key="6">
    <source>
        <dbReference type="ARBA" id="ARBA00022777"/>
    </source>
</evidence>
<feature type="binding site" evidence="9">
    <location>
        <begin position="96"/>
        <end position="106"/>
    </location>
    <ligand>
        <name>ATP</name>
        <dbReference type="ChEBI" id="CHEBI:30616"/>
    </ligand>
</feature>
<dbReference type="InterPro" id="IPR006204">
    <property type="entry name" value="GHMP_kinase_N_dom"/>
</dbReference>
<dbReference type="GO" id="GO:0016114">
    <property type="term" value="P:terpenoid biosynthetic process"/>
    <property type="evidence" value="ECO:0007669"/>
    <property type="project" value="UniProtKB-UniRule"/>
</dbReference>
<evidence type="ECO:0000259" key="10">
    <source>
        <dbReference type="Pfam" id="PF00288"/>
    </source>
</evidence>
<dbReference type="NCBIfam" id="NF002870">
    <property type="entry name" value="PRK03188.1"/>
    <property type="match status" value="1"/>
</dbReference>
<feature type="domain" description="GHMP kinase N-terminal" evidence="10">
    <location>
        <begin position="68"/>
        <end position="146"/>
    </location>
</feature>
<evidence type="ECO:0000256" key="9">
    <source>
        <dbReference type="HAMAP-Rule" id="MF_00061"/>
    </source>
</evidence>
<dbReference type="GO" id="GO:0005524">
    <property type="term" value="F:ATP binding"/>
    <property type="evidence" value="ECO:0007669"/>
    <property type="project" value="UniProtKB-UniRule"/>
</dbReference>
<keyword evidence="5 9" id="KW-0547">Nucleotide-binding</keyword>
<protein>
    <recommendedName>
        <fullName evidence="3 9">4-diphosphocytidyl-2-C-methyl-D-erythritol kinase</fullName>
        <shortName evidence="9">CMK</shortName>
        <ecNumber evidence="2 9">2.7.1.148</ecNumber>
    </recommendedName>
    <alternativeName>
        <fullName evidence="8 9">4-(cytidine-5'-diphospho)-2-C-methyl-D-erythritol kinase</fullName>
    </alternativeName>
</protein>
<evidence type="ECO:0000256" key="1">
    <source>
        <dbReference type="ARBA" id="ARBA00009684"/>
    </source>
</evidence>
<evidence type="ECO:0000256" key="2">
    <source>
        <dbReference type="ARBA" id="ARBA00012052"/>
    </source>
</evidence>
<dbReference type="UniPathway" id="UPA00056">
    <property type="reaction ID" value="UER00094"/>
</dbReference>
<dbReference type="OrthoDB" id="3173073at2"/>
<evidence type="ECO:0000256" key="7">
    <source>
        <dbReference type="ARBA" id="ARBA00022840"/>
    </source>
</evidence>
<comment type="pathway">
    <text evidence="9">Isoprenoid biosynthesis; isopentenyl diphosphate biosynthesis via DXP pathway; isopentenyl diphosphate from 1-deoxy-D-xylulose 5-phosphate: step 3/6.</text>
</comment>
<accession>A0A1L7CRT3</accession>
<feature type="active site" evidence="9">
    <location>
        <position position="138"/>
    </location>
</feature>
<dbReference type="SUPFAM" id="SSF54211">
    <property type="entry name" value="Ribosomal protein S5 domain 2-like"/>
    <property type="match status" value="1"/>
</dbReference>
<evidence type="ECO:0000256" key="3">
    <source>
        <dbReference type="ARBA" id="ARBA00017473"/>
    </source>
</evidence>
<dbReference type="Proteomes" id="UP000185434">
    <property type="component" value="Chromosome"/>
</dbReference>
<feature type="domain" description="GHMP kinase C-terminal" evidence="11">
    <location>
        <begin position="206"/>
        <end position="277"/>
    </location>
</feature>
<dbReference type="HAMAP" id="MF_00061">
    <property type="entry name" value="IspE"/>
    <property type="match status" value="1"/>
</dbReference>
<evidence type="ECO:0000256" key="4">
    <source>
        <dbReference type="ARBA" id="ARBA00022679"/>
    </source>
</evidence>
<dbReference type="PANTHER" id="PTHR43527">
    <property type="entry name" value="4-DIPHOSPHOCYTIDYL-2-C-METHYL-D-ERYTHRITOL KINASE, CHLOROPLASTIC"/>
    <property type="match status" value="1"/>
</dbReference>
<dbReference type="AlphaFoldDB" id="A0A1L7CRT3"/>
<keyword evidence="7 9" id="KW-0067">ATP-binding</keyword>
<evidence type="ECO:0000259" key="11">
    <source>
        <dbReference type="Pfam" id="PF08544"/>
    </source>
</evidence>
<gene>
    <name evidence="9" type="primary">ispE</name>
    <name evidence="12" type="ORF">CFRA_03755</name>
</gene>
<keyword evidence="13" id="KW-1185">Reference proteome</keyword>
<dbReference type="PIRSF" id="PIRSF010376">
    <property type="entry name" value="IspE"/>
    <property type="match status" value="1"/>
</dbReference>
<dbReference type="EMBL" id="CP009247">
    <property type="protein sequence ID" value="APT88538.1"/>
    <property type="molecule type" value="Genomic_DNA"/>
</dbReference>
<dbReference type="EC" id="2.7.1.148" evidence="2 9"/>
<name>A0A1L7CRT3_9CORY</name>
<dbReference type="Pfam" id="PF08544">
    <property type="entry name" value="GHMP_kinases_C"/>
    <property type="match status" value="1"/>
</dbReference>
<feature type="active site" evidence="9">
    <location>
        <position position="12"/>
    </location>
</feature>
<dbReference type="InterPro" id="IPR020568">
    <property type="entry name" value="Ribosomal_Su5_D2-typ_SF"/>
</dbReference>
<comment type="similarity">
    <text evidence="1 9">Belongs to the GHMP kinase family. IspE subfamily.</text>
</comment>
<reference evidence="12 13" key="1">
    <citation type="submission" date="2014-08" db="EMBL/GenBank/DDBJ databases">
        <title>Complete genome sequence of Corynebacterium frankenforstense ST18(T) (=DSM 45800(T)), isolated from raw cow milk.</title>
        <authorList>
            <person name="Ruckert C."/>
            <person name="Albersmeier A."/>
            <person name="Winkler A."/>
            <person name="Lipski A."/>
            <person name="Kalinowski J."/>
        </authorList>
    </citation>
    <scope>NUCLEOTIDE SEQUENCE [LARGE SCALE GENOMIC DNA]</scope>
    <source>
        <strain evidence="12 13">ST18</strain>
    </source>
</reference>
<keyword evidence="6 9" id="KW-0418">Kinase</keyword>
<dbReference type="InterPro" id="IPR004424">
    <property type="entry name" value="IspE"/>
</dbReference>
<dbReference type="InterPro" id="IPR013750">
    <property type="entry name" value="GHMP_kinase_C_dom"/>
</dbReference>
<dbReference type="Gene3D" id="3.30.230.10">
    <property type="match status" value="1"/>
</dbReference>
<sequence length="301" mass="30578">MADAVSVRAHAKVNLFLGVGERRADGFHELSTVFQAVSLHDDVTVTAGSDEVTVAGLDAERVPADPTNLAARAARAVAEHVGCETELGVHIDKGIPTAGGMAGGSADAAGALVAADRLLDAGLGEAELLEMAAELGSDVPFTLRGGTALGTGRGEKLVPVLARGTFHWVFAISARGLSTPEVFAKLDELRAAGKAPGPRTDATAVLSAVAAGDARALAEAMHNDLEAAAFSLRPDLRRLREAAREAGALRAMLSGSGPTMAFLCASGADAEAVADELTGANLCRAAFVAEGPRPGVVGLDW</sequence>
<evidence type="ECO:0000256" key="8">
    <source>
        <dbReference type="ARBA" id="ARBA00032554"/>
    </source>
</evidence>
<dbReference type="InterPro" id="IPR036554">
    <property type="entry name" value="GHMP_kinase_C_sf"/>
</dbReference>
<dbReference type="NCBIfam" id="TIGR00154">
    <property type="entry name" value="ispE"/>
    <property type="match status" value="1"/>
</dbReference>
<proteinExistence type="inferred from homology"/>
<dbReference type="RefSeq" id="WP_075663511.1">
    <property type="nucleotide sequence ID" value="NZ_CP009247.1"/>
</dbReference>
<dbReference type="SUPFAM" id="SSF55060">
    <property type="entry name" value="GHMP Kinase, C-terminal domain"/>
    <property type="match status" value="1"/>
</dbReference>
<dbReference type="STRING" id="1437875.CFRA_03755"/>
<comment type="function">
    <text evidence="9">Catalyzes the phosphorylation of the position 2 hydroxy group of 4-diphosphocytidyl-2C-methyl-D-erythritol.</text>
</comment>
<dbReference type="InterPro" id="IPR014721">
    <property type="entry name" value="Ribsml_uS5_D2-typ_fold_subgr"/>
</dbReference>
<organism evidence="12 13">
    <name type="scientific">Corynebacterium frankenforstense DSM 45800</name>
    <dbReference type="NCBI Taxonomy" id="1437875"/>
    <lineage>
        <taxon>Bacteria</taxon>
        <taxon>Bacillati</taxon>
        <taxon>Actinomycetota</taxon>
        <taxon>Actinomycetes</taxon>
        <taxon>Mycobacteriales</taxon>
        <taxon>Corynebacteriaceae</taxon>
        <taxon>Corynebacterium</taxon>
    </lineage>
</organism>
<evidence type="ECO:0000313" key="13">
    <source>
        <dbReference type="Proteomes" id="UP000185434"/>
    </source>
</evidence>
<dbReference type="Gene3D" id="3.30.70.890">
    <property type="entry name" value="GHMP kinase, C-terminal domain"/>
    <property type="match status" value="1"/>
</dbReference>
<evidence type="ECO:0000256" key="5">
    <source>
        <dbReference type="ARBA" id="ARBA00022741"/>
    </source>
</evidence>
<evidence type="ECO:0000313" key="12">
    <source>
        <dbReference type="EMBL" id="APT88538.1"/>
    </source>
</evidence>
<dbReference type="PANTHER" id="PTHR43527:SF2">
    <property type="entry name" value="4-DIPHOSPHOCYTIDYL-2-C-METHYL-D-ERYTHRITOL KINASE, CHLOROPLASTIC"/>
    <property type="match status" value="1"/>
</dbReference>
<comment type="catalytic activity">
    <reaction evidence="9">
        <text>4-CDP-2-C-methyl-D-erythritol + ATP = 4-CDP-2-C-methyl-D-erythritol 2-phosphate + ADP + H(+)</text>
        <dbReference type="Rhea" id="RHEA:18437"/>
        <dbReference type="ChEBI" id="CHEBI:15378"/>
        <dbReference type="ChEBI" id="CHEBI:30616"/>
        <dbReference type="ChEBI" id="CHEBI:57823"/>
        <dbReference type="ChEBI" id="CHEBI:57919"/>
        <dbReference type="ChEBI" id="CHEBI:456216"/>
        <dbReference type="EC" id="2.7.1.148"/>
    </reaction>
</comment>
<keyword evidence="9" id="KW-0414">Isoprene biosynthesis</keyword>
<dbReference type="KEGG" id="cfk:CFRA_03755"/>
<dbReference type="GO" id="GO:0019288">
    <property type="term" value="P:isopentenyl diphosphate biosynthetic process, methylerythritol 4-phosphate pathway"/>
    <property type="evidence" value="ECO:0007669"/>
    <property type="project" value="UniProtKB-UniRule"/>
</dbReference>
<keyword evidence="4 9" id="KW-0808">Transferase</keyword>